<evidence type="ECO:0000313" key="3">
    <source>
        <dbReference type="Proteomes" id="UP000007148"/>
    </source>
</evidence>
<keyword evidence="3" id="KW-1185">Reference proteome</keyword>
<dbReference type="InParanoid" id="G4TLA7"/>
<proteinExistence type="predicted"/>
<sequence>MSKGKQSTPKLDGSANRARCSRLRVETLGISRNQESVSNTAVRGGITGTHAQQKHRNHDSDTSKSSAEEHFFLGRGEDSLRRALLINDTDGHTLSTSLTPSHGIAPMPRPLSLEILLMILDECHQSNHSLMQLKLTSKWVNAVIMNTPRFWRRVLVSVDHIPPSVKQGGNVACGTENILKTCIERARNSPLEATFVVGPIDESSPTPEVRRARFGMLMSHSSQITLLCIIIKPGTPIHVIKESFRGLFNDSTVFPALDSLIIASAYPFLGLLEDFRALLARLEQTSHKLRSVEFDNVGERLIHNASISTFWRKLHRIILQGEHLRLCATIFNGCKDLKELFVSGEVHLLPKGPIAPIHGNRHNAIANVAECSAAHESRLQSLCIGAVTMKSLQVFSFEGLKELTIGCTIDGNTEAIPNRHSMNLPRLKVLRIASLHSQIIAISAPVLHTLCLQVHRSTNADAVVMQIFHGEKDMWKPKVISLNLAASYDVYEHVFTVIEDIETLRVALYSRPSEVFYRTFWNCRLLKKLFHLEIKLCFPPSSQYPRGISAVCRLGRASGLRVLVAPGTDMDIGTGLVSAGQSPLQPAAPGCPLAHEIMLVETELARRFRPLGYWFES</sequence>
<feature type="region of interest" description="Disordered" evidence="1">
    <location>
        <begin position="47"/>
        <end position="68"/>
    </location>
</feature>
<protein>
    <recommendedName>
        <fullName evidence="4">F-box domain-containing protein</fullName>
    </recommendedName>
</protein>
<comment type="caution">
    <text evidence="2">The sequence shown here is derived from an EMBL/GenBank/DDBJ whole genome shotgun (WGS) entry which is preliminary data.</text>
</comment>
<feature type="compositionally biased region" description="Basic and acidic residues" evidence="1">
    <location>
        <begin position="58"/>
        <end position="68"/>
    </location>
</feature>
<dbReference type="Proteomes" id="UP000007148">
    <property type="component" value="Unassembled WGS sequence"/>
</dbReference>
<dbReference type="EMBL" id="CAFZ01000148">
    <property type="protein sequence ID" value="CCA72100.1"/>
    <property type="molecule type" value="Genomic_DNA"/>
</dbReference>
<dbReference type="HOGENOM" id="CLU_442866_0_0_1"/>
<dbReference type="OrthoDB" id="3154897at2759"/>
<gene>
    <name evidence="2" type="ORF">PIIN_06036</name>
</gene>
<organism evidence="2 3">
    <name type="scientific">Serendipita indica (strain DSM 11827)</name>
    <name type="common">Root endophyte fungus</name>
    <name type="synonym">Piriformospora indica</name>
    <dbReference type="NCBI Taxonomy" id="1109443"/>
    <lineage>
        <taxon>Eukaryota</taxon>
        <taxon>Fungi</taxon>
        <taxon>Dikarya</taxon>
        <taxon>Basidiomycota</taxon>
        <taxon>Agaricomycotina</taxon>
        <taxon>Agaricomycetes</taxon>
        <taxon>Sebacinales</taxon>
        <taxon>Serendipitaceae</taxon>
        <taxon>Serendipita</taxon>
    </lineage>
</organism>
<accession>G4TLA7</accession>
<evidence type="ECO:0008006" key="4">
    <source>
        <dbReference type="Google" id="ProtNLM"/>
    </source>
</evidence>
<reference evidence="2 3" key="1">
    <citation type="journal article" date="2011" name="PLoS Pathog.">
        <title>Endophytic Life Strategies Decoded by Genome and Transcriptome Analyses of the Mutualistic Root Symbiont Piriformospora indica.</title>
        <authorList>
            <person name="Zuccaro A."/>
            <person name="Lahrmann U."/>
            <person name="Guldener U."/>
            <person name="Langen G."/>
            <person name="Pfiffi S."/>
            <person name="Biedenkopf D."/>
            <person name="Wong P."/>
            <person name="Samans B."/>
            <person name="Grimm C."/>
            <person name="Basiewicz M."/>
            <person name="Murat C."/>
            <person name="Martin F."/>
            <person name="Kogel K.H."/>
        </authorList>
    </citation>
    <scope>NUCLEOTIDE SEQUENCE [LARGE SCALE GENOMIC DNA]</scope>
    <source>
        <strain evidence="2 3">DSM 11827</strain>
    </source>
</reference>
<evidence type="ECO:0000256" key="1">
    <source>
        <dbReference type="SAM" id="MobiDB-lite"/>
    </source>
</evidence>
<evidence type="ECO:0000313" key="2">
    <source>
        <dbReference type="EMBL" id="CCA72100.1"/>
    </source>
</evidence>
<dbReference type="AlphaFoldDB" id="G4TLA7"/>
<name>G4TLA7_SERID</name>